<evidence type="ECO:0000256" key="1">
    <source>
        <dbReference type="SAM" id="SignalP"/>
    </source>
</evidence>
<feature type="signal peptide" evidence="1">
    <location>
        <begin position="1"/>
        <end position="26"/>
    </location>
</feature>
<keyword evidence="4" id="KW-1185">Reference proteome</keyword>
<accession>A0A5J6MEC9</accession>
<dbReference type="InterPro" id="IPR029058">
    <property type="entry name" value="AB_hydrolase_fold"/>
</dbReference>
<dbReference type="OrthoDB" id="3647650at2"/>
<dbReference type="SUPFAM" id="SSF53474">
    <property type="entry name" value="alpha/beta-Hydrolases"/>
    <property type="match status" value="1"/>
</dbReference>
<evidence type="ECO:0000313" key="3">
    <source>
        <dbReference type="EMBL" id="QEX15719.1"/>
    </source>
</evidence>
<reference evidence="3 4" key="1">
    <citation type="submission" date="2019-08" db="EMBL/GenBank/DDBJ databases">
        <title>Hyperibacter terrae gen. nov., sp. nov. and Hyperibacter viscosus sp. nov., two new members in the family Rhodospirillaceae isolated from the rhizosphere of Hypericum perforatum.</title>
        <authorList>
            <person name="Noviana Z."/>
        </authorList>
    </citation>
    <scope>NUCLEOTIDE SEQUENCE [LARGE SCALE GENOMIC DNA]</scope>
    <source>
        <strain evidence="3 4">R5913</strain>
    </source>
</reference>
<dbReference type="KEGG" id="htq:FRZ44_10060"/>
<proteinExistence type="predicted"/>
<organism evidence="3 4">
    <name type="scientific">Hypericibacter terrae</name>
    <dbReference type="NCBI Taxonomy" id="2602015"/>
    <lineage>
        <taxon>Bacteria</taxon>
        <taxon>Pseudomonadati</taxon>
        <taxon>Pseudomonadota</taxon>
        <taxon>Alphaproteobacteria</taxon>
        <taxon>Rhodospirillales</taxon>
        <taxon>Dongiaceae</taxon>
        <taxon>Hypericibacter</taxon>
    </lineage>
</organism>
<evidence type="ECO:0000259" key="2">
    <source>
        <dbReference type="Pfam" id="PF01738"/>
    </source>
</evidence>
<name>A0A5J6MEC9_9PROT</name>
<sequence>MNMANRAWAALLLLPLLLLASPGARSADAELQRTWDKAWVFAPATSSIGYKRLDTAGLAAYLSSLPSPPTVVVVYAHGCDGLSEISAATGRFLAQAGYLMVAPDGFARQDKPVSCKPISHQGGLHRAVLGWRQAEMQFAFDQVEQIPSLKGVPVILMGHSEGAITVATIADVPAAGRVIEGWTCHAGWPEYRGLNAPPDQPVLALSSEKDPWFRDPELAGDCGAFMQGHPAQRSVVYRAPSYLADKHWLSSDKDVQKIILDFIRETTAR</sequence>
<dbReference type="Proteomes" id="UP000326202">
    <property type="component" value="Chromosome"/>
</dbReference>
<feature type="domain" description="Dienelactone hydrolase" evidence="2">
    <location>
        <begin position="59"/>
        <end position="215"/>
    </location>
</feature>
<dbReference type="Gene3D" id="3.40.50.1820">
    <property type="entry name" value="alpha/beta hydrolase"/>
    <property type="match status" value="1"/>
</dbReference>
<dbReference type="Pfam" id="PF01738">
    <property type="entry name" value="DLH"/>
    <property type="match status" value="1"/>
</dbReference>
<protein>
    <recommendedName>
        <fullName evidence="2">Dienelactone hydrolase domain-containing protein</fullName>
    </recommendedName>
</protein>
<feature type="chain" id="PRO_5023815575" description="Dienelactone hydrolase domain-containing protein" evidence="1">
    <location>
        <begin position="27"/>
        <end position="269"/>
    </location>
</feature>
<dbReference type="AlphaFoldDB" id="A0A5J6MEC9"/>
<keyword evidence="1" id="KW-0732">Signal</keyword>
<dbReference type="EMBL" id="CP042906">
    <property type="protein sequence ID" value="QEX15719.1"/>
    <property type="molecule type" value="Genomic_DNA"/>
</dbReference>
<gene>
    <name evidence="3" type="ORF">FRZ44_10060</name>
</gene>
<dbReference type="InterPro" id="IPR002925">
    <property type="entry name" value="Dienelactn_hydro"/>
</dbReference>
<dbReference type="GO" id="GO:0016787">
    <property type="term" value="F:hydrolase activity"/>
    <property type="evidence" value="ECO:0007669"/>
    <property type="project" value="InterPro"/>
</dbReference>
<evidence type="ECO:0000313" key="4">
    <source>
        <dbReference type="Proteomes" id="UP000326202"/>
    </source>
</evidence>